<dbReference type="InterPro" id="IPR015421">
    <property type="entry name" value="PyrdxlP-dep_Trfase_major"/>
</dbReference>
<dbReference type="Pfam" id="PF01053">
    <property type="entry name" value="Cys_Met_Meta_PP"/>
    <property type="match status" value="1"/>
</dbReference>
<dbReference type="PANTHER" id="PTHR11808">
    <property type="entry name" value="TRANS-SULFURATION ENZYME FAMILY MEMBER"/>
    <property type="match status" value="1"/>
</dbReference>
<dbReference type="PIRSF" id="PIRSF001434">
    <property type="entry name" value="CGS"/>
    <property type="match status" value="1"/>
</dbReference>
<protein>
    <submittedName>
        <fullName evidence="4">Aminotransferase class I/II-fold pyridoxal phosphate-dependent enzyme</fullName>
    </submittedName>
</protein>
<evidence type="ECO:0000256" key="2">
    <source>
        <dbReference type="ARBA" id="ARBA00022898"/>
    </source>
</evidence>
<dbReference type="InterPro" id="IPR015424">
    <property type="entry name" value="PyrdxlP-dep_Trfase"/>
</dbReference>
<evidence type="ECO:0000313" key="4">
    <source>
        <dbReference type="EMBL" id="MDI4647348.1"/>
    </source>
</evidence>
<dbReference type="CDD" id="cd00614">
    <property type="entry name" value="CGS_like"/>
    <property type="match status" value="1"/>
</dbReference>
<comment type="cofactor">
    <cofactor evidence="1 3">
        <name>pyridoxal 5'-phosphate</name>
        <dbReference type="ChEBI" id="CHEBI:597326"/>
    </cofactor>
</comment>
<keyword evidence="4" id="KW-0808">Transferase</keyword>
<dbReference type="RefSeq" id="WP_282910119.1">
    <property type="nucleotide sequence ID" value="NZ_JAGRPV010000001.1"/>
</dbReference>
<accession>A0ABT6TM51</accession>
<evidence type="ECO:0000256" key="1">
    <source>
        <dbReference type="ARBA" id="ARBA00001933"/>
    </source>
</evidence>
<dbReference type="Proteomes" id="UP001161691">
    <property type="component" value="Unassembled WGS sequence"/>
</dbReference>
<organism evidence="4 5">
    <name type="scientific">Cohnella hashimotonis</name>
    <dbReference type="NCBI Taxonomy" id="2826895"/>
    <lineage>
        <taxon>Bacteria</taxon>
        <taxon>Bacillati</taxon>
        <taxon>Bacillota</taxon>
        <taxon>Bacilli</taxon>
        <taxon>Bacillales</taxon>
        <taxon>Paenibacillaceae</taxon>
        <taxon>Cohnella</taxon>
    </lineage>
</organism>
<proteinExistence type="inferred from homology"/>
<name>A0ABT6TM51_9BACL</name>
<keyword evidence="2 3" id="KW-0663">Pyridoxal phosphate</keyword>
<keyword evidence="5" id="KW-1185">Reference proteome</keyword>
<comment type="caution">
    <text evidence="4">The sequence shown here is derived from an EMBL/GenBank/DDBJ whole genome shotgun (WGS) entry which is preliminary data.</text>
</comment>
<dbReference type="PANTHER" id="PTHR11808:SF80">
    <property type="entry name" value="CYSTATHIONINE GAMMA-LYASE"/>
    <property type="match status" value="1"/>
</dbReference>
<gene>
    <name evidence="4" type="ORF">KB449_20395</name>
</gene>
<dbReference type="SUPFAM" id="SSF53383">
    <property type="entry name" value="PLP-dependent transferases"/>
    <property type="match status" value="1"/>
</dbReference>
<sequence>MRMQTMLAHFGEETVHGAVVPPLYLNSLFTANSFDEMKSEAPYRYSRMGNPTTDMLEKKLAALDNGEAAKVFASGMAAVSTALLHFLKQGDHVICSYPIYGGTYAMLSGWMARYGVTCDFVDFRDLDNIRGVLKPNTRMLYTEGYSTMFMDVFDLRGAIAIAREHGLVSVIDNTCATPATLKPLDWGFDVVVHSLSKYLSGHSDLTGGVVVSSQDTIRKLTAIEIGVIGGALPPFDAWLATRGLRTFGLRMKQHGESALRVAALLDGHPQVERVNYPLLPGHPQHELAVSQMSGPTGLLSFELRGGEPAVRKFVDSLHWFKIGVSWGGFESLVYATAIGWQRDEVAGTEYESRVDKLVRLSIGLEDAEDLLEDVEQALAQL</sequence>
<dbReference type="Gene3D" id="3.40.640.10">
    <property type="entry name" value="Type I PLP-dependent aspartate aminotransferase-like (Major domain)"/>
    <property type="match status" value="1"/>
</dbReference>
<dbReference type="InterPro" id="IPR000277">
    <property type="entry name" value="Cys/Met-Metab_PyrdxlP-dep_enz"/>
</dbReference>
<keyword evidence="4" id="KW-0032">Aminotransferase</keyword>
<evidence type="ECO:0000313" key="5">
    <source>
        <dbReference type="Proteomes" id="UP001161691"/>
    </source>
</evidence>
<dbReference type="GO" id="GO:0008483">
    <property type="term" value="F:transaminase activity"/>
    <property type="evidence" value="ECO:0007669"/>
    <property type="project" value="UniProtKB-KW"/>
</dbReference>
<dbReference type="InterPro" id="IPR015422">
    <property type="entry name" value="PyrdxlP-dep_Trfase_small"/>
</dbReference>
<evidence type="ECO:0000256" key="3">
    <source>
        <dbReference type="RuleBase" id="RU362118"/>
    </source>
</evidence>
<dbReference type="Gene3D" id="3.90.1150.10">
    <property type="entry name" value="Aspartate Aminotransferase, domain 1"/>
    <property type="match status" value="1"/>
</dbReference>
<dbReference type="EMBL" id="JAGRPV010000001">
    <property type="protein sequence ID" value="MDI4647348.1"/>
    <property type="molecule type" value="Genomic_DNA"/>
</dbReference>
<reference evidence="4" key="1">
    <citation type="submission" date="2023-04" db="EMBL/GenBank/DDBJ databases">
        <title>Comparative genomic analysis of Cohnella hashimotonis sp. nov., isolated from the International Space Station.</title>
        <authorList>
            <person name="Venkateswaran K."/>
            <person name="Simpson A."/>
        </authorList>
    </citation>
    <scope>NUCLEOTIDE SEQUENCE</scope>
    <source>
        <strain evidence="4">F6_2S_P_1</strain>
    </source>
</reference>
<comment type="similarity">
    <text evidence="3">Belongs to the trans-sulfuration enzymes family.</text>
</comment>